<evidence type="ECO:0000256" key="1">
    <source>
        <dbReference type="SAM" id="SignalP"/>
    </source>
</evidence>
<accession>A0ABR8SZC5</accession>
<dbReference type="RefSeq" id="WP_191799657.1">
    <property type="nucleotide sequence ID" value="NZ_JACSQL010000003.1"/>
</dbReference>
<proteinExistence type="predicted"/>
<feature type="chain" id="PRO_5045715257" description="Lipoprotein" evidence="1">
    <location>
        <begin position="19"/>
        <end position="155"/>
    </location>
</feature>
<name>A0ABR8SZC5_9BACL</name>
<evidence type="ECO:0000313" key="3">
    <source>
        <dbReference type="Proteomes" id="UP000608071"/>
    </source>
</evidence>
<reference evidence="2 3" key="1">
    <citation type="submission" date="2020-08" db="EMBL/GenBank/DDBJ databases">
        <title>A Genomic Blueprint of the Chicken Gut Microbiome.</title>
        <authorList>
            <person name="Gilroy R."/>
            <person name="Ravi A."/>
            <person name="Getino M."/>
            <person name="Pursley I."/>
            <person name="Horton D.L."/>
            <person name="Alikhan N.-F."/>
            <person name="Baker D."/>
            <person name="Gharbi K."/>
            <person name="Hall N."/>
            <person name="Watson M."/>
            <person name="Adriaenssens E.M."/>
            <person name="Foster-Nyarko E."/>
            <person name="Jarju S."/>
            <person name="Secka A."/>
            <person name="Antonio M."/>
            <person name="Oren A."/>
            <person name="Chaudhuri R."/>
            <person name="La Ragione R.M."/>
            <person name="Hildebrand F."/>
            <person name="Pallen M.J."/>
        </authorList>
    </citation>
    <scope>NUCLEOTIDE SEQUENCE [LARGE SCALE GENOMIC DNA]</scope>
    <source>
        <strain evidence="2 3">Sa2BVA9</strain>
    </source>
</reference>
<dbReference type="PROSITE" id="PS51257">
    <property type="entry name" value="PROKAR_LIPOPROTEIN"/>
    <property type="match status" value="1"/>
</dbReference>
<dbReference type="EMBL" id="JACSQL010000003">
    <property type="protein sequence ID" value="MBD7968429.1"/>
    <property type="molecule type" value="Genomic_DNA"/>
</dbReference>
<evidence type="ECO:0008006" key="4">
    <source>
        <dbReference type="Google" id="ProtNLM"/>
    </source>
</evidence>
<protein>
    <recommendedName>
        <fullName evidence="4">Lipoprotein</fullName>
    </recommendedName>
</protein>
<comment type="caution">
    <text evidence="2">The sequence shown here is derived from an EMBL/GenBank/DDBJ whole genome shotgun (WGS) entry which is preliminary data.</text>
</comment>
<organism evidence="2 3">
    <name type="scientific">Paenibacillus gallinarum</name>
    <dbReference type="NCBI Taxonomy" id="2762232"/>
    <lineage>
        <taxon>Bacteria</taxon>
        <taxon>Bacillati</taxon>
        <taxon>Bacillota</taxon>
        <taxon>Bacilli</taxon>
        <taxon>Bacillales</taxon>
        <taxon>Paenibacillaceae</taxon>
        <taxon>Paenibacillus</taxon>
    </lineage>
</organism>
<gene>
    <name evidence="2" type="ORF">H9647_10165</name>
</gene>
<evidence type="ECO:0000313" key="2">
    <source>
        <dbReference type="EMBL" id="MBD7968429.1"/>
    </source>
</evidence>
<keyword evidence="3" id="KW-1185">Reference proteome</keyword>
<sequence>MKKVLISLILTMVLVFLAACSPQEVEGGKGLTVNPINKVEGSEENEYKTKDHLSEKKIETQKETFIESFLDENQEYEKENIETIRAVVLDIVPSKNENQLSVKIKDYDTQEILILKDEKEKLAEIKKGQDIVAITTKLWKQSAPPQNSPLKLIVL</sequence>
<feature type="signal peptide" evidence="1">
    <location>
        <begin position="1"/>
        <end position="18"/>
    </location>
</feature>
<dbReference type="Proteomes" id="UP000608071">
    <property type="component" value="Unassembled WGS sequence"/>
</dbReference>
<keyword evidence="1" id="KW-0732">Signal</keyword>